<sequence>MDYLLQDLLIESAEKYPEKDAVVFGEEKVSYAELDLLTNKVANVLIGQGIKRGDRVGIYINKSIPSIISVYGILKAGAVYVPLDPQAPPSRISYIIDNCDINCILTSTAKLEAIGHVKEEAKSLEIAIFTDDKKEINEELPLKSVSWQEVLSHDVVHLPESQSINNDLAYIIYTSGSTGTPKGVMISHLNSLTFVNWVVENLKVRSEDRFSSHAPLHFDLSILDIYACAKVGGTLCLVPETLSMFPSRLSSWIESNRISVWYSVPSILSMMVTHGQLDQRDLSNMRLLIFAGEVFPIKYLRQLMQLVPGPEYVNLYGPTETNVVTYYITPSIPETQTKPIPIGKRCENVEVFALTKDGKVVTEPGDEGELVARGTCVAQGYWGDEEKTNKVFINNPVQPNFKDRIYKTGDLVTLDEEGNYLYMGRVDHMIKSRGYRIEIGEIESVLYEHQLIEEVAVIAVPDDLITNRIKAIIALKTGEEISSSDLRMFCSEKLPKYMIPEVIEFRENLPKTSTGKVDKPTLLKESV</sequence>
<evidence type="ECO:0000259" key="3">
    <source>
        <dbReference type="Pfam" id="PF00501"/>
    </source>
</evidence>
<dbReference type="CDD" id="cd05930">
    <property type="entry name" value="A_NRPS"/>
    <property type="match status" value="1"/>
</dbReference>
<dbReference type="SUPFAM" id="SSF56801">
    <property type="entry name" value="Acetyl-CoA synthetase-like"/>
    <property type="match status" value="1"/>
</dbReference>
<evidence type="ECO:0000259" key="4">
    <source>
        <dbReference type="Pfam" id="PF13193"/>
    </source>
</evidence>
<dbReference type="InterPro" id="IPR020459">
    <property type="entry name" value="AMP-binding"/>
</dbReference>
<dbReference type="EMBL" id="JAUJEA010000018">
    <property type="protein sequence ID" value="MDN5205422.1"/>
    <property type="molecule type" value="Genomic_DNA"/>
</dbReference>
<dbReference type="Proteomes" id="UP001172082">
    <property type="component" value="Unassembled WGS sequence"/>
</dbReference>
<dbReference type="InterPro" id="IPR010071">
    <property type="entry name" value="AA_adenyl_dom"/>
</dbReference>
<protein>
    <submittedName>
        <fullName evidence="5">Amino acid adenylation domain-containing protein</fullName>
    </submittedName>
</protein>
<dbReference type="InterPro" id="IPR025110">
    <property type="entry name" value="AMP-bd_C"/>
</dbReference>
<reference evidence="5" key="1">
    <citation type="submission" date="2023-06" db="EMBL/GenBank/DDBJ databases">
        <title>Genomic of Parafulvivirga corallium.</title>
        <authorList>
            <person name="Wang G."/>
        </authorList>
    </citation>
    <scope>NUCLEOTIDE SEQUENCE</scope>
    <source>
        <strain evidence="5">BMA10</strain>
    </source>
</reference>
<evidence type="ECO:0000313" key="5">
    <source>
        <dbReference type="EMBL" id="MDN5205422.1"/>
    </source>
</evidence>
<name>A0ABT8KXD5_9BACT</name>
<feature type="domain" description="AMP-dependent synthetase/ligase" evidence="3">
    <location>
        <begin position="11"/>
        <end position="382"/>
    </location>
</feature>
<organism evidence="5 6">
    <name type="scientific">Splendidivirga corallicola</name>
    <dbReference type="NCBI Taxonomy" id="3051826"/>
    <lineage>
        <taxon>Bacteria</taxon>
        <taxon>Pseudomonadati</taxon>
        <taxon>Bacteroidota</taxon>
        <taxon>Cytophagia</taxon>
        <taxon>Cytophagales</taxon>
        <taxon>Splendidivirgaceae</taxon>
        <taxon>Splendidivirga</taxon>
    </lineage>
</organism>
<feature type="domain" description="AMP-binding enzyme C-terminal" evidence="4">
    <location>
        <begin position="441"/>
        <end position="516"/>
    </location>
</feature>
<dbReference type="InterPro" id="IPR042099">
    <property type="entry name" value="ANL_N_sf"/>
</dbReference>
<dbReference type="RefSeq" id="WP_346755443.1">
    <property type="nucleotide sequence ID" value="NZ_JAUJEA010000018.1"/>
</dbReference>
<dbReference type="Gene3D" id="3.40.50.12780">
    <property type="entry name" value="N-terminal domain of ligase-like"/>
    <property type="match status" value="1"/>
</dbReference>
<dbReference type="NCBIfam" id="TIGR01733">
    <property type="entry name" value="AA-adenyl-dom"/>
    <property type="match status" value="1"/>
</dbReference>
<gene>
    <name evidence="5" type="ORF">QQ008_28815</name>
</gene>
<evidence type="ECO:0000256" key="2">
    <source>
        <dbReference type="ARBA" id="ARBA00022553"/>
    </source>
</evidence>
<evidence type="ECO:0000313" key="6">
    <source>
        <dbReference type="Proteomes" id="UP001172082"/>
    </source>
</evidence>
<comment type="caution">
    <text evidence="5">The sequence shown here is derived from an EMBL/GenBank/DDBJ whole genome shotgun (WGS) entry which is preliminary data.</text>
</comment>
<dbReference type="Gene3D" id="3.30.300.30">
    <property type="match status" value="1"/>
</dbReference>
<dbReference type="InterPro" id="IPR000873">
    <property type="entry name" value="AMP-dep_synth/lig_dom"/>
</dbReference>
<dbReference type="InterPro" id="IPR020845">
    <property type="entry name" value="AMP-binding_CS"/>
</dbReference>
<accession>A0ABT8KXD5</accession>
<dbReference type="InterPro" id="IPR045851">
    <property type="entry name" value="AMP-bd_C_sf"/>
</dbReference>
<proteinExistence type="predicted"/>
<evidence type="ECO:0000256" key="1">
    <source>
        <dbReference type="ARBA" id="ARBA00022450"/>
    </source>
</evidence>
<keyword evidence="1" id="KW-0596">Phosphopantetheine</keyword>
<dbReference type="PRINTS" id="PR00154">
    <property type="entry name" value="AMPBINDING"/>
</dbReference>
<dbReference type="PANTHER" id="PTHR44845">
    <property type="entry name" value="CARRIER DOMAIN-CONTAINING PROTEIN"/>
    <property type="match status" value="1"/>
</dbReference>
<dbReference type="Pfam" id="PF00501">
    <property type="entry name" value="AMP-binding"/>
    <property type="match status" value="1"/>
</dbReference>
<keyword evidence="2" id="KW-0597">Phosphoprotein</keyword>
<dbReference type="PROSITE" id="PS00455">
    <property type="entry name" value="AMP_BINDING"/>
    <property type="match status" value="1"/>
</dbReference>
<dbReference type="PANTHER" id="PTHR44845:SF6">
    <property type="entry name" value="BETA-ALANINE-ACTIVATING ENZYME"/>
    <property type="match status" value="1"/>
</dbReference>
<dbReference type="Pfam" id="PF13193">
    <property type="entry name" value="AMP-binding_C"/>
    <property type="match status" value="1"/>
</dbReference>
<keyword evidence="6" id="KW-1185">Reference proteome</keyword>